<evidence type="ECO:0000259" key="7">
    <source>
        <dbReference type="Pfam" id="PF08546"/>
    </source>
</evidence>
<name>A0A4V3BEQ0_9STAP</name>
<evidence type="ECO:0000256" key="1">
    <source>
        <dbReference type="ARBA" id="ARBA00007870"/>
    </source>
</evidence>
<keyword evidence="2 5" id="KW-0521">NADP</keyword>
<sequence>MTYAVIGPGAVGTVIAYEISKVAEVTLFGRQEQQIILSSNTIDHKVNVSSLVLNDQTFDVIFVAVKVTKLAAIISSLKQMCHEETTIILCQNGMGQLDMLTDFNAVQAVVYISGQKTDQHVKHFQDKTLIVPNDETMQRISSELSVTELQLIPSDDFAQKLWFKLLVNLGINTVTSLTKNTVHILELPEMNKFIEQLIQEGIEIARAEGQSFDERTTREIMNIYKTYPKDMGTSMYYDTVAGVPLEYHYIQGELKRLAGLHNIHTPLLDICCILLEGYQYKRE</sequence>
<dbReference type="InterPro" id="IPR013332">
    <property type="entry name" value="KPR_N"/>
</dbReference>
<dbReference type="EC" id="1.1.1.169" evidence="5"/>
<dbReference type="NCBIfam" id="TIGR00745">
    <property type="entry name" value="apbA_panE"/>
    <property type="match status" value="1"/>
</dbReference>
<dbReference type="AlphaFoldDB" id="A0A4V3BEQ0"/>
<dbReference type="PANTHER" id="PTHR21708">
    <property type="entry name" value="PROBABLE 2-DEHYDROPANTOATE 2-REDUCTASE"/>
    <property type="match status" value="1"/>
</dbReference>
<evidence type="ECO:0000313" key="9">
    <source>
        <dbReference type="Proteomes" id="UP000294802"/>
    </source>
</evidence>
<reference evidence="8 9" key="1">
    <citation type="submission" date="2019-01" db="EMBL/GenBank/DDBJ databases">
        <title>Draft genome sequences of the type strains of six Macrococcus species.</title>
        <authorList>
            <person name="Mazhar S."/>
            <person name="Altermann E."/>
            <person name="Hill C."/>
            <person name="Mcauliffe O."/>
        </authorList>
    </citation>
    <scope>NUCLEOTIDE SEQUENCE [LARGE SCALE GENOMIC DNA]</scope>
    <source>
        <strain evidence="8 9">CCM4815</strain>
    </source>
</reference>
<dbReference type="Pfam" id="PF02558">
    <property type="entry name" value="ApbA"/>
    <property type="match status" value="1"/>
</dbReference>
<dbReference type="GO" id="GO:0015940">
    <property type="term" value="P:pantothenate biosynthetic process"/>
    <property type="evidence" value="ECO:0007669"/>
    <property type="project" value="UniProtKB-UniPathway"/>
</dbReference>
<comment type="similarity">
    <text evidence="1 5">Belongs to the ketopantoate reductase family.</text>
</comment>
<dbReference type="InterPro" id="IPR051402">
    <property type="entry name" value="KPR-Related"/>
</dbReference>
<evidence type="ECO:0000256" key="5">
    <source>
        <dbReference type="RuleBase" id="RU362068"/>
    </source>
</evidence>
<proteinExistence type="inferred from homology"/>
<keyword evidence="5" id="KW-0566">Pantothenate biosynthesis</keyword>
<dbReference type="GO" id="GO:0005737">
    <property type="term" value="C:cytoplasm"/>
    <property type="evidence" value="ECO:0007669"/>
    <property type="project" value="TreeGrafter"/>
</dbReference>
<organism evidence="8 9">
    <name type="scientific">Macrococcus lamae</name>
    <dbReference type="NCBI Taxonomy" id="198484"/>
    <lineage>
        <taxon>Bacteria</taxon>
        <taxon>Bacillati</taxon>
        <taxon>Bacillota</taxon>
        <taxon>Bacilli</taxon>
        <taxon>Bacillales</taxon>
        <taxon>Staphylococcaceae</taxon>
        <taxon>Macrococcus</taxon>
    </lineage>
</organism>
<comment type="catalytic activity">
    <reaction evidence="5">
        <text>(R)-pantoate + NADP(+) = 2-dehydropantoate + NADPH + H(+)</text>
        <dbReference type="Rhea" id="RHEA:16233"/>
        <dbReference type="ChEBI" id="CHEBI:11561"/>
        <dbReference type="ChEBI" id="CHEBI:15378"/>
        <dbReference type="ChEBI" id="CHEBI:15980"/>
        <dbReference type="ChEBI" id="CHEBI:57783"/>
        <dbReference type="ChEBI" id="CHEBI:58349"/>
        <dbReference type="EC" id="1.1.1.169"/>
    </reaction>
</comment>
<keyword evidence="3 5" id="KW-0560">Oxidoreductase</keyword>
<dbReference type="GO" id="GO:0008677">
    <property type="term" value="F:2-dehydropantoate 2-reductase activity"/>
    <property type="evidence" value="ECO:0007669"/>
    <property type="project" value="UniProtKB-EC"/>
</dbReference>
<comment type="caution">
    <text evidence="8">The sequence shown here is derived from an EMBL/GenBank/DDBJ whole genome shotgun (WGS) entry which is preliminary data.</text>
</comment>
<feature type="domain" description="Ketopantoate reductase N-terminal" evidence="6">
    <location>
        <begin position="3"/>
        <end position="131"/>
    </location>
</feature>
<evidence type="ECO:0000256" key="3">
    <source>
        <dbReference type="ARBA" id="ARBA00023002"/>
    </source>
</evidence>
<evidence type="ECO:0000259" key="6">
    <source>
        <dbReference type="Pfam" id="PF02558"/>
    </source>
</evidence>
<evidence type="ECO:0000313" key="8">
    <source>
        <dbReference type="EMBL" id="TDM05269.1"/>
    </source>
</evidence>
<evidence type="ECO:0000256" key="2">
    <source>
        <dbReference type="ARBA" id="ARBA00022857"/>
    </source>
</evidence>
<dbReference type="InterPro" id="IPR008927">
    <property type="entry name" value="6-PGluconate_DH-like_C_sf"/>
</dbReference>
<dbReference type="Proteomes" id="UP000294802">
    <property type="component" value="Unassembled WGS sequence"/>
</dbReference>
<accession>A0A4V3BEQ0</accession>
<dbReference type="GO" id="GO:0004616">
    <property type="term" value="F:phosphogluconate dehydrogenase (decarboxylating) activity"/>
    <property type="evidence" value="ECO:0007669"/>
    <property type="project" value="UniProtKB-EC"/>
</dbReference>
<dbReference type="InterPro" id="IPR013752">
    <property type="entry name" value="KPA_reductase"/>
</dbReference>
<dbReference type="Pfam" id="PF08546">
    <property type="entry name" value="ApbA_C"/>
    <property type="match status" value="1"/>
</dbReference>
<dbReference type="RefSeq" id="WP_133444567.1">
    <property type="nucleotide sequence ID" value="NZ_SCWB01000021.1"/>
</dbReference>
<dbReference type="NCBIfam" id="NF009542">
    <property type="entry name" value="PRK12921.1-4"/>
    <property type="match status" value="1"/>
</dbReference>
<comment type="pathway">
    <text evidence="5">Cofactor biosynthesis; (R)-pantothenate biosynthesis; (R)-pantoate from 3-methyl-2-oxobutanoate: step 2/2.</text>
</comment>
<dbReference type="EMBL" id="SCWB01000021">
    <property type="protein sequence ID" value="TDM05269.1"/>
    <property type="molecule type" value="Genomic_DNA"/>
</dbReference>
<keyword evidence="9" id="KW-1185">Reference proteome</keyword>
<dbReference type="OrthoDB" id="9793586at2"/>
<dbReference type="UniPathway" id="UPA00028">
    <property type="reaction ID" value="UER00004"/>
</dbReference>
<dbReference type="Gene3D" id="3.40.50.720">
    <property type="entry name" value="NAD(P)-binding Rossmann-like Domain"/>
    <property type="match status" value="1"/>
</dbReference>
<dbReference type="SUPFAM" id="SSF48179">
    <property type="entry name" value="6-phosphogluconate dehydrogenase C-terminal domain-like"/>
    <property type="match status" value="1"/>
</dbReference>
<protein>
    <recommendedName>
        <fullName evidence="5">2-dehydropantoate 2-reductase</fullName>
        <ecNumber evidence="5">1.1.1.169</ecNumber>
    </recommendedName>
    <alternativeName>
        <fullName evidence="5">Ketopantoate reductase</fullName>
    </alternativeName>
</protein>
<feature type="domain" description="Ketopantoate reductase C-terminal" evidence="7">
    <location>
        <begin position="156"/>
        <end position="278"/>
    </location>
</feature>
<comment type="catalytic activity">
    <reaction evidence="4">
        <text>6-phospho-D-gluconate + NADP(+) = D-ribulose 5-phosphate + CO2 + NADPH</text>
        <dbReference type="Rhea" id="RHEA:10116"/>
        <dbReference type="ChEBI" id="CHEBI:16526"/>
        <dbReference type="ChEBI" id="CHEBI:57783"/>
        <dbReference type="ChEBI" id="CHEBI:58121"/>
        <dbReference type="ChEBI" id="CHEBI:58349"/>
        <dbReference type="ChEBI" id="CHEBI:58759"/>
        <dbReference type="EC" id="1.1.1.44"/>
    </reaction>
</comment>
<dbReference type="SUPFAM" id="SSF51735">
    <property type="entry name" value="NAD(P)-binding Rossmann-fold domains"/>
    <property type="match status" value="1"/>
</dbReference>
<evidence type="ECO:0000256" key="4">
    <source>
        <dbReference type="ARBA" id="ARBA00048640"/>
    </source>
</evidence>
<gene>
    <name evidence="8" type="ORF">ERX29_10185</name>
</gene>
<dbReference type="InterPro" id="IPR036291">
    <property type="entry name" value="NAD(P)-bd_dom_sf"/>
</dbReference>
<dbReference type="PANTHER" id="PTHR21708:SF26">
    <property type="entry name" value="2-DEHYDROPANTOATE 2-REDUCTASE"/>
    <property type="match status" value="1"/>
</dbReference>
<comment type="function">
    <text evidence="5">Catalyzes the NADPH-dependent reduction of ketopantoate into pantoic acid.</text>
</comment>
<dbReference type="InterPro" id="IPR013328">
    <property type="entry name" value="6PGD_dom2"/>
</dbReference>
<dbReference type="Gene3D" id="1.10.1040.10">
    <property type="entry name" value="N-(1-d-carboxylethyl)-l-norvaline Dehydrogenase, domain 2"/>
    <property type="match status" value="1"/>
</dbReference>
<dbReference type="InterPro" id="IPR003710">
    <property type="entry name" value="ApbA"/>
</dbReference>